<dbReference type="SUPFAM" id="SSF51735">
    <property type="entry name" value="NAD(P)-binding Rossmann-fold domains"/>
    <property type="match status" value="1"/>
</dbReference>
<dbReference type="InterPro" id="IPR006139">
    <property type="entry name" value="D-isomer_2_OHA_DH_cat_dom"/>
</dbReference>
<dbReference type="GO" id="GO:0030267">
    <property type="term" value="F:glyoxylate reductase (NADPH) activity"/>
    <property type="evidence" value="ECO:0007669"/>
    <property type="project" value="UniProtKB-EC"/>
</dbReference>
<evidence type="ECO:0000256" key="2">
    <source>
        <dbReference type="ARBA" id="ARBA00023002"/>
    </source>
</evidence>
<evidence type="ECO:0000256" key="5">
    <source>
        <dbReference type="RuleBase" id="RU003719"/>
    </source>
</evidence>
<dbReference type="KEGG" id="jcu:105645910"/>
<sequence length="322" mass="35099">MASMENLPVVLFHRRSSYTLALKDRLSPHFHLLDPFDTQEPISSFLSVHGYSIRALLCVGYTPITSETLNFLPSLELIVAGSAGVDHIALQECHRRGITITNASLAFAEDAADHAVGLLIDVLRRISAADRFVRAGSWPVMGDFPLGFKLGGKRVGIVGYGSVGSEVAKRLAAFGCNIAYNSRKRKPSVPFPYYENVHNLAVDSDILILCCSLTKETHHIINEGVMKSLGKGVIVNVGRGSLVDEKTLVQFLVEGKLGGAGLDVFENEPHVPKEMLCLDNVVLSAHRAVFTPESFEALIELCLANLKAFFSNEPLQSVVKIE</sequence>
<dbReference type="PANTHER" id="PTHR10996">
    <property type="entry name" value="2-HYDROXYACID DEHYDROGENASE-RELATED"/>
    <property type="match status" value="1"/>
</dbReference>
<evidence type="ECO:0000256" key="3">
    <source>
        <dbReference type="ARBA" id="ARBA00023027"/>
    </source>
</evidence>
<dbReference type="FunFam" id="3.40.50.720:FF:000213">
    <property type="entry name" value="Putative 2-hydroxyacid dehydrogenase"/>
    <property type="match status" value="1"/>
</dbReference>
<feature type="domain" description="D-isomer specific 2-hydroxyacid dehydrogenase catalytic" evidence="6">
    <location>
        <begin position="53"/>
        <end position="320"/>
    </location>
</feature>
<dbReference type="InterPro" id="IPR036291">
    <property type="entry name" value="NAD(P)-bd_dom_sf"/>
</dbReference>
<evidence type="ECO:0000313" key="8">
    <source>
        <dbReference type="EMBL" id="KDP25546.1"/>
    </source>
</evidence>
<protein>
    <recommendedName>
        <fullName evidence="4">glyoxylate reductase (NADP(+))</fullName>
        <ecNumber evidence="4">1.1.1.79</ecNumber>
    </recommendedName>
</protein>
<evidence type="ECO:0000256" key="4">
    <source>
        <dbReference type="ARBA" id="ARBA00066661"/>
    </source>
</evidence>
<dbReference type="STRING" id="180498.A0A067JNI4"/>
<dbReference type="CDD" id="cd12156">
    <property type="entry name" value="HPPR"/>
    <property type="match status" value="1"/>
</dbReference>
<proteinExistence type="inferred from homology"/>
<keyword evidence="1" id="KW-0521">NADP</keyword>
<dbReference type="GO" id="GO:0051287">
    <property type="term" value="F:NAD binding"/>
    <property type="evidence" value="ECO:0007669"/>
    <property type="project" value="InterPro"/>
</dbReference>
<dbReference type="InterPro" id="IPR006140">
    <property type="entry name" value="D-isomer_DH_NAD-bd"/>
</dbReference>
<dbReference type="OrthoDB" id="298012at2759"/>
<dbReference type="EC" id="1.1.1.79" evidence="4"/>
<dbReference type="Gene3D" id="3.40.50.720">
    <property type="entry name" value="NAD(P)-binding Rossmann-like Domain"/>
    <property type="match status" value="2"/>
</dbReference>
<evidence type="ECO:0000256" key="1">
    <source>
        <dbReference type="ARBA" id="ARBA00022857"/>
    </source>
</evidence>
<dbReference type="GO" id="GO:0016618">
    <property type="term" value="F:hydroxypyruvate reductase [NAD(P)H] activity"/>
    <property type="evidence" value="ECO:0007669"/>
    <property type="project" value="TreeGrafter"/>
</dbReference>
<evidence type="ECO:0000313" key="9">
    <source>
        <dbReference type="Proteomes" id="UP000027138"/>
    </source>
</evidence>
<reference evidence="8 9" key="1">
    <citation type="journal article" date="2014" name="PLoS ONE">
        <title>Global Analysis of Gene Expression Profiles in Physic Nut (Jatropha curcas L.) Seedlings Exposed to Salt Stress.</title>
        <authorList>
            <person name="Zhang L."/>
            <person name="Zhang C."/>
            <person name="Wu P."/>
            <person name="Chen Y."/>
            <person name="Li M."/>
            <person name="Jiang H."/>
            <person name="Wu G."/>
        </authorList>
    </citation>
    <scope>NUCLEOTIDE SEQUENCE [LARGE SCALE GENOMIC DNA]</scope>
    <source>
        <strain evidence="9">cv. GZQX0401</strain>
        <tissue evidence="8">Young leaves</tissue>
    </source>
</reference>
<dbReference type="PANTHER" id="PTHR10996:SF268">
    <property type="entry name" value="GLYOXYLATE_HYDROXYPYRUVATE REDUCTASE HPR3"/>
    <property type="match status" value="1"/>
</dbReference>
<name>A0A067JNI4_JATCU</name>
<dbReference type="EMBL" id="KK914993">
    <property type="protein sequence ID" value="KDP25546.1"/>
    <property type="molecule type" value="Genomic_DNA"/>
</dbReference>
<comment type="similarity">
    <text evidence="5">Belongs to the D-isomer specific 2-hydroxyacid dehydrogenase family.</text>
</comment>
<keyword evidence="2 5" id="KW-0560">Oxidoreductase</keyword>
<evidence type="ECO:0000259" key="7">
    <source>
        <dbReference type="Pfam" id="PF02826"/>
    </source>
</evidence>
<feature type="domain" description="D-isomer specific 2-hydroxyacid dehydrogenase NAD-binding" evidence="7">
    <location>
        <begin position="116"/>
        <end position="288"/>
    </location>
</feature>
<dbReference type="Pfam" id="PF00389">
    <property type="entry name" value="2-Hacid_dh"/>
    <property type="match status" value="1"/>
</dbReference>
<dbReference type="Pfam" id="PF02826">
    <property type="entry name" value="2-Hacid_dh_C"/>
    <property type="match status" value="1"/>
</dbReference>
<organism evidence="8 9">
    <name type="scientific">Jatropha curcas</name>
    <name type="common">Barbados nut</name>
    <dbReference type="NCBI Taxonomy" id="180498"/>
    <lineage>
        <taxon>Eukaryota</taxon>
        <taxon>Viridiplantae</taxon>
        <taxon>Streptophyta</taxon>
        <taxon>Embryophyta</taxon>
        <taxon>Tracheophyta</taxon>
        <taxon>Spermatophyta</taxon>
        <taxon>Magnoliopsida</taxon>
        <taxon>eudicotyledons</taxon>
        <taxon>Gunneridae</taxon>
        <taxon>Pentapetalae</taxon>
        <taxon>rosids</taxon>
        <taxon>fabids</taxon>
        <taxon>Malpighiales</taxon>
        <taxon>Euphorbiaceae</taxon>
        <taxon>Crotonoideae</taxon>
        <taxon>Jatropheae</taxon>
        <taxon>Jatropha</taxon>
    </lineage>
</organism>
<keyword evidence="9" id="KW-1185">Reference proteome</keyword>
<gene>
    <name evidence="8" type="ORF">JCGZ_20702</name>
</gene>
<accession>A0A067JNI4</accession>
<dbReference type="InterPro" id="IPR050223">
    <property type="entry name" value="D-isomer_2-hydroxyacid_DH"/>
</dbReference>
<dbReference type="SUPFAM" id="SSF52283">
    <property type="entry name" value="Formate/glycerate dehydrogenase catalytic domain-like"/>
    <property type="match status" value="1"/>
</dbReference>
<keyword evidence="3" id="KW-0520">NAD</keyword>
<evidence type="ECO:0000259" key="6">
    <source>
        <dbReference type="Pfam" id="PF00389"/>
    </source>
</evidence>
<dbReference type="Proteomes" id="UP000027138">
    <property type="component" value="Unassembled WGS sequence"/>
</dbReference>
<dbReference type="GO" id="GO:0009853">
    <property type="term" value="P:photorespiration"/>
    <property type="evidence" value="ECO:0007669"/>
    <property type="project" value="UniProtKB-ARBA"/>
</dbReference>
<dbReference type="AlphaFoldDB" id="A0A067JNI4"/>
<dbReference type="GO" id="GO:0005829">
    <property type="term" value="C:cytosol"/>
    <property type="evidence" value="ECO:0007669"/>
    <property type="project" value="TreeGrafter"/>
</dbReference>